<dbReference type="PANTHER" id="PTHR30575:SF3">
    <property type="entry name" value="PEPTIDASE M20 DIMERISATION DOMAIN-CONTAINING PROTEIN"/>
    <property type="match status" value="1"/>
</dbReference>
<feature type="region of interest" description="Disordered" evidence="1">
    <location>
        <begin position="1"/>
        <end position="20"/>
    </location>
</feature>
<organism evidence="3 4">
    <name type="scientific">Streptomyces daqingensis</name>
    <dbReference type="NCBI Taxonomy" id="1472640"/>
    <lineage>
        <taxon>Bacteria</taxon>
        <taxon>Bacillati</taxon>
        <taxon>Actinomycetota</taxon>
        <taxon>Actinomycetes</taxon>
        <taxon>Kitasatosporales</taxon>
        <taxon>Streptomycetaceae</taxon>
        <taxon>Streptomyces</taxon>
    </lineage>
</organism>
<dbReference type="RefSeq" id="WP_189037123.1">
    <property type="nucleotide sequence ID" value="NZ_BMMP01000007.1"/>
</dbReference>
<dbReference type="InterPro" id="IPR002933">
    <property type="entry name" value="Peptidase_M20"/>
</dbReference>
<gene>
    <name evidence="3" type="ORF">GCM10012287_24210</name>
</gene>
<name>A0ABQ2M8W6_9ACTN</name>
<feature type="region of interest" description="Disordered" evidence="1">
    <location>
        <begin position="460"/>
        <end position="486"/>
    </location>
</feature>
<dbReference type="Gene3D" id="3.40.630.10">
    <property type="entry name" value="Zn peptidases"/>
    <property type="match status" value="1"/>
</dbReference>
<dbReference type="EMBL" id="BMMP01000007">
    <property type="protein sequence ID" value="GGO48674.1"/>
    <property type="molecule type" value="Genomic_DNA"/>
</dbReference>
<feature type="compositionally biased region" description="Gly residues" evidence="1">
    <location>
        <begin position="476"/>
        <end position="486"/>
    </location>
</feature>
<evidence type="ECO:0000259" key="2">
    <source>
        <dbReference type="Pfam" id="PF07687"/>
    </source>
</evidence>
<dbReference type="InterPro" id="IPR017439">
    <property type="entry name" value="Amidohydrolase"/>
</dbReference>
<proteinExistence type="predicted"/>
<feature type="domain" description="Peptidase M20 dimerisation" evidence="2">
    <location>
        <begin position="212"/>
        <end position="308"/>
    </location>
</feature>
<dbReference type="Gene3D" id="3.30.70.360">
    <property type="match status" value="1"/>
</dbReference>
<sequence length="486" mass="50864">MKSGGQGAGDAAEPAGGVGELKRAAREAIERRRDRLLQVSVYLQRHPETGFREEHGAALVADWFDGMGLPFETGLARTGVKARMKGRGSGPTAAVLGELDALLLPGHPLADPGTGAAHACGHHAQIASMLGAAVGLACVREHLDGDVVFFAVPAEESTELEWRRELVRSGELRHLVGKADLIARGAFDDVDMAMLCHTSGENAPRLSVGDSHNGSVVKRVSFEGRASHAGASPWRGVNALKSATLTLAAIDAQRDTFRDEDAVRVNAVMPYGGSAPTAVPDRAELDIVIRARTVDALRHACDSVDRAVSSGALALGTAARTETTLNYLPHHQDPVLVELCRANAETMFGREAVAQGWHRGASTDMGDLGEVMPVLHPFTSGAVGDAHSRDYRVTDHVAAAVEPAVLLAWCVIDLLASGAGEARRVLASRGPRRPAAEVRSAYEELRAGFDADSAFDGADYGGASPPCSRASADGNGIAGSGPEGVE</sequence>
<protein>
    <submittedName>
        <fullName evidence="3">Amidohydrolase</fullName>
    </submittedName>
</protein>
<evidence type="ECO:0000313" key="4">
    <source>
        <dbReference type="Proteomes" id="UP000631535"/>
    </source>
</evidence>
<comment type="caution">
    <text evidence="3">The sequence shown here is derived from an EMBL/GenBank/DDBJ whole genome shotgun (WGS) entry which is preliminary data.</text>
</comment>
<dbReference type="InterPro" id="IPR052030">
    <property type="entry name" value="Peptidase_M20/M20A_hydrolases"/>
</dbReference>
<dbReference type="Proteomes" id="UP000631535">
    <property type="component" value="Unassembled WGS sequence"/>
</dbReference>
<dbReference type="Pfam" id="PF07687">
    <property type="entry name" value="M20_dimer"/>
    <property type="match status" value="1"/>
</dbReference>
<dbReference type="NCBIfam" id="TIGR01891">
    <property type="entry name" value="amidohydrolases"/>
    <property type="match status" value="1"/>
</dbReference>
<dbReference type="SUPFAM" id="SSF53187">
    <property type="entry name" value="Zn-dependent exopeptidases"/>
    <property type="match status" value="1"/>
</dbReference>
<dbReference type="InterPro" id="IPR011650">
    <property type="entry name" value="Peptidase_M20_dimer"/>
</dbReference>
<accession>A0ABQ2M8W6</accession>
<dbReference type="InterPro" id="IPR036264">
    <property type="entry name" value="Bact_exopeptidase_dim_dom"/>
</dbReference>
<dbReference type="SUPFAM" id="SSF55031">
    <property type="entry name" value="Bacterial exopeptidase dimerisation domain"/>
    <property type="match status" value="1"/>
</dbReference>
<evidence type="ECO:0000313" key="3">
    <source>
        <dbReference type="EMBL" id="GGO48674.1"/>
    </source>
</evidence>
<evidence type="ECO:0000256" key="1">
    <source>
        <dbReference type="SAM" id="MobiDB-lite"/>
    </source>
</evidence>
<dbReference type="Pfam" id="PF01546">
    <property type="entry name" value="Peptidase_M20"/>
    <property type="match status" value="1"/>
</dbReference>
<dbReference type="PANTHER" id="PTHR30575">
    <property type="entry name" value="PEPTIDASE M20"/>
    <property type="match status" value="1"/>
</dbReference>
<reference evidence="4" key="1">
    <citation type="journal article" date="2019" name="Int. J. Syst. Evol. Microbiol.">
        <title>The Global Catalogue of Microorganisms (GCM) 10K type strain sequencing project: providing services to taxonomists for standard genome sequencing and annotation.</title>
        <authorList>
            <consortium name="The Broad Institute Genomics Platform"/>
            <consortium name="The Broad Institute Genome Sequencing Center for Infectious Disease"/>
            <person name="Wu L."/>
            <person name="Ma J."/>
        </authorList>
    </citation>
    <scope>NUCLEOTIDE SEQUENCE [LARGE SCALE GENOMIC DNA]</scope>
    <source>
        <strain evidence="4">CGMCC 4.7178</strain>
    </source>
</reference>
<keyword evidence="4" id="KW-1185">Reference proteome</keyword>